<dbReference type="PROSITE" id="PS50937">
    <property type="entry name" value="HTH_MERR_2"/>
    <property type="match status" value="1"/>
</dbReference>
<dbReference type="CDD" id="cd01109">
    <property type="entry name" value="HTH_YyaN"/>
    <property type="match status" value="1"/>
</dbReference>
<dbReference type="SMART" id="SM00422">
    <property type="entry name" value="HTH_MERR"/>
    <property type="match status" value="1"/>
</dbReference>
<name>A0A645HT57_9ZZZZ</name>
<evidence type="ECO:0000256" key="1">
    <source>
        <dbReference type="ARBA" id="ARBA00023125"/>
    </source>
</evidence>
<comment type="caution">
    <text evidence="4">The sequence shown here is derived from an EMBL/GenBank/DDBJ whole genome shotgun (WGS) entry which is preliminary data.</text>
</comment>
<accession>A0A645HT57</accession>
<evidence type="ECO:0000313" key="4">
    <source>
        <dbReference type="EMBL" id="MPN42137.1"/>
    </source>
</evidence>
<dbReference type="PANTHER" id="PTHR30204:SF98">
    <property type="entry name" value="HTH-TYPE TRANSCRIPTIONAL REGULATOR ADHR"/>
    <property type="match status" value="1"/>
</dbReference>
<organism evidence="4">
    <name type="scientific">bioreactor metagenome</name>
    <dbReference type="NCBI Taxonomy" id="1076179"/>
    <lineage>
        <taxon>unclassified sequences</taxon>
        <taxon>metagenomes</taxon>
        <taxon>ecological metagenomes</taxon>
    </lineage>
</organism>
<proteinExistence type="predicted"/>
<dbReference type="Gene3D" id="1.10.1660.10">
    <property type="match status" value="1"/>
</dbReference>
<protein>
    <submittedName>
        <fullName evidence="4">HTH-type transcriptional regulator AdhR</fullName>
    </submittedName>
</protein>
<dbReference type="Pfam" id="PF13411">
    <property type="entry name" value="MerR_1"/>
    <property type="match status" value="1"/>
</dbReference>
<dbReference type="InterPro" id="IPR047057">
    <property type="entry name" value="MerR_fam"/>
</dbReference>
<dbReference type="InterPro" id="IPR000551">
    <property type="entry name" value="MerR-type_HTH_dom"/>
</dbReference>
<feature type="domain" description="HTH merR-type" evidence="3">
    <location>
        <begin position="1"/>
        <end position="69"/>
    </location>
</feature>
<keyword evidence="1" id="KW-0238">DNA-binding</keyword>
<feature type="coiled-coil region" evidence="2">
    <location>
        <begin position="88"/>
        <end position="115"/>
    </location>
</feature>
<dbReference type="PRINTS" id="PR00040">
    <property type="entry name" value="HTHMERR"/>
</dbReference>
<evidence type="ECO:0000259" key="3">
    <source>
        <dbReference type="PROSITE" id="PS50937"/>
    </source>
</evidence>
<dbReference type="GO" id="GO:0003700">
    <property type="term" value="F:DNA-binding transcription factor activity"/>
    <property type="evidence" value="ECO:0007669"/>
    <property type="project" value="InterPro"/>
</dbReference>
<dbReference type="InterPro" id="IPR009061">
    <property type="entry name" value="DNA-bd_dom_put_sf"/>
</dbReference>
<keyword evidence="2" id="KW-0175">Coiled coil</keyword>
<evidence type="ECO:0000256" key="2">
    <source>
        <dbReference type="SAM" id="Coils"/>
    </source>
</evidence>
<gene>
    <name evidence="4" type="primary">adhR_17</name>
    <name evidence="4" type="ORF">SDC9_189693</name>
</gene>
<sequence length="127" mass="14784">MTIAEVAKRYDLTPDTLRYYERVGLIPGVNRTSGGIRNYRDEDCRWIQFIKCMRGAGLPIETLIEYVRLFQLGDETSDSRKALLIEQRGALKERVSDMQNTLDRLNTKIRGYEDLIVPMEDELKPEK</sequence>
<dbReference type="AlphaFoldDB" id="A0A645HT57"/>
<dbReference type="PANTHER" id="PTHR30204">
    <property type="entry name" value="REDOX-CYCLING DRUG-SENSING TRANSCRIPTIONAL ACTIVATOR SOXR"/>
    <property type="match status" value="1"/>
</dbReference>
<reference evidence="4" key="1">
    <citation type="submission" date="2019-08" db="EMBL/GenBank/DDBJ databases">
        <authorList>
            <person name="Kucharzyk K."/>
            <person name="Murdoch R.W."/>
            <person name="Higgins S."/>
            <person name="Loffler F."/>
        </authorList>
    </citation>
    <scope>NUCLEOTIDE SEQUENCE</scope>
</reference>
<dbReference type="SUPFAM" id="SSF46955">
    <property type="entry name" value="Putative DNA-binding domain"/>
    <property type="match status" value="1"/>
</dbReference>
<dbReference type="GO" id="GO:0003677">
    <property type="term" value="F:DNA binding"/>
    <property type="evidence" value="ECO:0007669"/>
    <property type="project" value="UniProtKB-KW"/>
</dbReference>
<dbReference type="EMBL" id="VSSQ01099660">
    <property type="protein sequence ID" value="MPN42137.1"/>
    <property type="molecule type" value="Genomic_DNA"/>
</dbReference>